<name>A0A381SF92_9ZZZZ</name>
<dbReference type="EMBL" id="UINC01003034">
    <property type="protein sequence ID" value="SVA02735.1"/>
    <property type="molecule type" value="Genomic_DNA"/>
</dbReference>
<dbReference type="AlphaFoldDB" id="A0A381SF92"/>
<reference evidence="1" key="1">
    <citation type="submission" date="2018-05" db="EMBL/GenBank/DDBJ databases">
        <authorList>
            <person name="Lanie J.A."/>
            <person name="Ng W.-L."/>
            <person name="Kazmierczak K.M."/>
            <person name="Andrzejewski T.M."/>
            <person name="Davidsen T.M."/>
            <person name="Wayne K.J."/>
            <person name="Tettelin H."/>
            <person name="Glass J.I."/>
            <person name="Rusch D."/>
            <person name="Podicherti R."/>
            <person name="Tsui H.-C.T."/>
            <person name="Winkler M.E."/>
        </authorList>
    </citation>
    <scope>NUCLEOTIDE SEQUENCE</scope>
</reference>
<protein>
    <submittedName>
        <fullName evidence="1">Uncharacterized protein</fullName>
    </submittedName>
</protein>
<accession>A0A381SF92</accession>
<proteinExistence type="predicted"/>
<organism evidence="1">
    <name type="scientific">marine metagenome</name>
    <dbReference type="NCBI Taxonomy" id="408172"/>
    <lineage>
        <taxon>unclassified sequences</taxon>
        <taxon>metagenomes</taxon>
        <taxon>ecological metagenomes</taxon>
    </lineage>
</organism>
<evidence type="ECO:0000313" key="1">
    <source>
        <dbReference type="EMBL" id="SVA02735.1"/>
    </source>
</evidence>
<sequence>MVLATVLAAAVGISLAAAVPSTTSGTIGSLSPCSAIISAPLLPSQYYGIEMVTTRRVPGTGRAVGTGMVNFARSPFGVAVSPSGRYVYDLSLSIDRIKAPRRGAYTAWAVAPDLQDVVRLGVIEEGQVASARVTWNKFLVVVTLEPSTEPTARWHGPVVMRGMSRSGMMHTLAGHGPYENEACLKYGFK</sequence>
<gene>
    <name evidence="1" type="ORF">METZ01_LOCUS55589</name>
</gene>